<evidence type="ECO:0000313" key="3">
    <source>
        <dbReference type="Proteomes" id="UP000644699"/>
    </source>
</evidence>
<dbReference type="RefSeq" id="WP_188907943.1">
    <property type="nucleotide sequence ID" value="NZ_BMIQ01000002.1"/>
</dbReference>
<evidence type="ECO:0000256" key="1">
    <source>
        <dbReference type="SAM" id="MobiDB-lite"/>
    </source>
</evidence>
<protein>
    <submittedName>
        <fullName evidence="2">Uncharacterized protein</fullName>
    </submittedName>
</protein>
<evidence type="ECO:0000313" key="2">
    <source>
        <dbReference type="EMBL" id="GGE00168.1"/>
    </source>
</evidence>
<keyword evidence="3" id="KW-1185">Reference proteome</keyword>
<accession>A0A916ZIU9</accession>
<proteinExistence type="predicted"/>
<sequence>MLSGVNNAASNRPPQLPERRSDDGTNAFPKDAGAAADRNPVTTSAPRSNSLFYTSIKANFDAWMREYQADGAGETALTLVGNARSSYRDIARHAADEGGFENARAFVQSLGTDQLKALQQIHRLADPIDPSTLTEEGALNLLLPKTMARDIDGDGMVSEGSSKGIIFPPGNAPQAVRDAWAKTTEGMNFATKLHLEMSMFLARNTNVSGGDGMSGAADFSSWIDRAIQSATRNVGAQRADNKAFALEILNGLKLFRANLSSDPA</sequence>
<organism evidence="2 3">
    <name type="scientific">Aureimonas endophytica</name>
    <dbReference type="NCBI Taxonomy" id="2027858"/>
    <lineage>
        <taxon>Bacteria</taxon>
        <taxon>Pseudomonadati</taxon>
        <taxon>Pseudomonadota</taxon>
        <taxon>Alphaproteobacteria</taxon>
        <taxon>Hyphomicrobiales</taxon>
        <taxon>Aurantimonadaceae</taxon>
        <taxon>Aureimonas</taxon>
    </lineage>
</organism>
<dbReference type="Proteomes" id="UP000644699">
    <property type="component" value="Unassembled WGS sequence"/>
</dbReference>
<gene>
    <name evidence="2" type="ORF">GCM10011390_18700</name>
</gene>
<comment type="caution">
    <text evidence="2">The sequence shown here is derived from an EMBL/GenBank/DDBJ whole genome shotgun (WGS) entry which is preliminary data.</text>
</comment>
<reference evidence="2" key="1">
    <citation type="journal article" date="2014" name="Int. J. Syst. Evol. Microbiol.">
        <title>Complete genome sequence of Corynebacterium casei LMG S-19264T (=DSM 44701T), isolated from a smear-ripened cheese.</title>
        <authorList>
            <consortium name="US DOE Joint Genome Institute (JGI-PGF)"/>
            <person name="Walter F."/>
            <person name="Albersmeier A."/>
            <person name="Kalinowski J."/>
            <person name="Ruckert C."/>
        </authorList>
    </citation>
    <scope>NUCLEOTIDE SEQUENCE</scope>
    <source>
        <strain evidence="2">CGMCC 1.15367</strain>
    </source>
</reference>
<dbReference type="AlphaFoldDB" id="A0A916ZIU9"/>
<dbReference type="EMBL" id="BMIQ01000002">
    <property type="protein sequence ID" value="GGE00168.1"/>
    <property type="molecule type" value="Genomic_DNA"/>
</dbReference>
<feature type="compositionally biased region" description="Polar residues" evidence="1">
    <location>
        <begin position="1"/>
        <end position="13"/>
    </location>
</feature>
<feature type="region of interest" description="Disordered" evidence="1">
    <location>
        <begin position="1"/>
        <end position="47"/>
    </location>
</feature>
<name>A0A916ZIU9_9HYPH</name>
<reference evidence="2" key="2">
    <citation type="submission" date="2020-09" db="EMBL/GenBank/DDBJ databases">
        <authorList>
            <person name="Sun Q."/>
            <person name="Zhou Y."/>
        </authorList>
    </citation>
    <scope>NUCLEOTIDE SEQUENCE</scope>
    <source>
        <strain evidence="2">CGMCC 1.15367</strain>
    </source>
</reference>